<dbReference type="SUPFAM" id="SSF52206">
    <property type="entry name" value="Hypothetical protein MTH538"/>
    <property type="match status" value="1"/>
</dbReference>
<dbReference type="InterPro" id="IPR015032">
    <property type="entry name" value="ThsB__TIR-like_domain"/>
</dbReference>
<evidence type="ECO:0000259" key="1">
    <source>
        <dbReference type="Pfam" id="PF08937"/>
    </source>
</evidence>
<reference evidence="3" key="1">
    <citation type="journal article" date="2019" name="Int. J. Syst. Evol. Microbiol.">
        <title>The Global Catalogue of Microorganisms (GCM) 10K type strain sequencing project: providing services to taxonomists for standard genome sequencing and annotation.</title>
        <authorList>
            <consortium name="The Broad Institute Genomics Platform"/>
            <consortium name="The Broad Institute Genome Sequencing Center for Infectious Disease"/>
            <person name="Wu L."/>
            <person name="Ma J."/>
        </authorList>
    </citation>
    <scope>NUCLEOTIDE SEQUENCE [LARGE SCALE GENOMIC DNA]</scope>
    <source>
        <strain evidence="3">JCM 16231</strain>
    </source>
</reference>
<proteinExistence type="predicted"/>
<evidence type="ECO:0000313" key="2">
    <source>
        <dbReference type="EMBL" id="GAA0752082.1"/>
    </source>
</evidence>
<protein>
    <recommendedName>
        <fullName evidence="1">Thoeris protein ThsB TIR-like domain-containing protein</fullName>
    </recommendedName>
</protein>
<gene>
    <name evidence="2" type="ORF">GCM10009433_02850</name>
</gene>
<name>A0ABP3VDT8_9FLAO</name>
<evidence type="ECO:0000313" key="3">
    <source>
        <dbReference type="Proteomes" id="UP001500185"/>
    </source>
</evidence>
<comment type="caution">
    <text evidence="2">The sequence shown here is derived from an EMBL/GenBank/DDBJ whole genome shotgun (WGS) entry which is preliminary data.</text>
</comment>
<dbReference type="InterPro" id="IPR036490">
    <property type="entry name" value="ThsB_TIR-like_sf"/>
</dbReference>
<dbReference type="Pfam" id="PF08937">
    <property type="entry name" value="ThsB_TIR"/>
    <property type="match status" value="1"/>
</dbReference>
<dbReference type="EMBL" id="BAAAGG010000002">
    <property type="protein sequence ID" value="GAA0752082.1"/>
    <property type="molecule type" value="Genomic_DNA"/>
</dbReference>
<organism evidence="2 3">
    <name type="scientific">Psychroflexus lacisalsi</name>
    <dbReference type="NCBI Taxonomy" id="503928"/>
    <lineage>
        <taxon>Bacteria</taxon>
        <taxon>Pseudomonadati</taxon>
        <taxon>Bacteroidota</taxon>
        <taxon>Flavobacteriia</taxon>
        <taxon>Flavobacteriales</taxon>
        <taxon>Flavobacteriaceae</taxon>
        <taxon>Psychroflexus</taxon>
    </lineage>
</organism>
<dbReference type="Gene3D" id="3.40.50.9200">
    <property type="entry name" value="Hypothetical protein MTH538"/>
    <property type="match status" value="1"/>
</dbReference>
<dbReference type="RefSeq" id="WP_224455230.1">
    <property type="nucleotide sequence ID" value="NZ_BAAAGG010000002.1"/>
</dbReference>
<sequence length="139" mass="15947">MATTQNLFISHSWQYSDAYDKLCNLLDNRSYFDYKNFSVPKDDPIHTNGTDKQLLEAITNKMRLSHVILIMAGKYSTYSKWINKEIIVGNEGFTNPKPIIGIKPWRSTVVSSVVRDNAAEMVNWNTHSIVEAIRRHSNA</sequence>
<keyword evidence="3" id="KW-1185">Reference proteome</keyword>
<dbReference type="Proteomes" id="UP001500185">
    <property type="component" value="Unassembled WGS sequence"/>
</dbReference>
<accession>A0ABP3VDT8</accession>
<feature type="domain" description="Thoeris protein ThsB TIR-like" evidence="1">
    <location>
        <begin position="8"/>
        <end position="107"/>
    </location>
</feature>